<dbReference type="AlphaFoldDB" id="A0AAV2R3T6"/>
<name>A0AAV2R3T6_MEGNR</name>
<reference evidence="1 2" key="1">
    <citation type="submission" date="2024-05" db="EMBL/GenBank/DDBJ databases">
        <authorList>
            <person name="Wallberg A."/>
        </authorList>
    </citation>
    <scope>NUCLEOTIDE SEQUENCE [LARGE SCALE GENOMIC DNA]</scope>
</reference>
<evidence type="ECO:0000313" key="1">
    <source>
        <dbReference type="EMBL" id="CAL4113758.1"/>
    </source>
</evidence>
<organism evidence="1 2">
    <name type="scientific">Meganyctiphanes norvegica</name>
    <name type="common">Northern krill</name>
    <name type="synonym">Thysanopoda norvegica</name>
    <dbReference type="NCBI Taxonomy" id="48144"/>
    <lineage>
        <taxon>Eukaryota</taxon>
        <taxon>Metazoa</taxon>
        <taxon>Ecdysozoa</taxon>
        <taxon>Arthropoda</taxon>
        <taxon>Crustacea</taxon>
        <taxon>Multicrustacea</taxon>
        <taxon>Malacostraca</taxon>
        <taxon>Eumalacostraca</taxon>
        <taxon>Eucarida</taxon>
        <taxon>Euphausiacea</taxon>
        <taxon>Euphausiidae</taxon>
        <taxon>Meganyctiphanes</taxon>
    </lineage>
</organism>
<evidence type="ECO:0000313" key="2">
    <source>
        <dbReference type="Proteomes" id="UP001497623"/>
    </source>
</evidence>
<protein>
    <submittedName>
        <fullName evidence="1">Uncharacterized protein</fullName>
    </submittedName>
</protein>
<dbReference type="EMBL" id="CAXKWB010015421">
    <property type="protein sequence ID" value="CAL4113758.1"/>
    <property type="molecule type" value="Genomic_DNA"/>
</dbReference>
<sequence>MKTCIEFTNPIIHTVKYITANYIAKCLAKSHTETGTPFTLMVFIFPGELPNTNNLHLFPLKIILCSAAYFSKTYIFLSLPLLDKCMSYGHIPPDDKKNLL</sequence>
<gene>
    <name evidence="1" type="ORF">MNOR_LOCUS20187</name>
</gene>
<proteinExistence type="predicted"/>
<dbReference type="Proteomes" id="UP001497623">
    <property type="component" value="Unassembled WGS sequence"/>
</dbReference>
<accession>A0AAV2R3T6</accession>
<keyword evidence="2" id="KW-1185">Reference proteome</keyword>
<comment type="caution">
    <text evidence="1">The sequence shown here is derived from an EMBL/GenBank/DDBJ whole genome shotgun (WGS) entry which is preliminary data.</text>
</comment>